<evidence type="ECO:0000313" key="8">
    <source>
        <dbReference type="Proteomes" id="UP000005239"/>
    </source>
</evidence>
<dbReference type="Proteomes" id="UP000005239">
    <property type="component" value="Unassembled WGS sequence"/>
</dbReference>
<evidence type="ECO:0000313" key="7">
    <source>
        <dbReference type="EnsemblMetazoa" id="PPA26542.1"/>
    </source>
</evidence>
<dbReference type="OrthoDB" id="421951at2759"/>
<keyword evidence="6" id="KW-0472">Membrane</keyword>
<name>A0A2A6C773_PRIPA</name>
<accession>A0A2A6C773</accession>
<keyword evidence="3" id="KW-0378">Hydrolase</keyword>
<feature type="transmembrane region" description="Helical" evidence="6">
    <location>
        <begin position="99"/>
        <end position="116"/>
    </location>
</feature>
<dbReference type="PANTHER" id="PTHR13943">
    <property type="entry name" value="HRAS-LIKE SUPPRESSOR - RELATED"/>
    <property type="match status" value="1"/>
</dbReference>
<dbReference type="PANTHER" id="PTHR13943:SF77">
    <property type="entry name" value="LRAT DOMAIN-CONTAINING PROTEIN"/>
    <property type="match status" value="1"/>
</dbReference>
<dbReference type="Gene3D" id="3.90.1720.10">
    <property type="entry name" value="endopeptidase domain like (from Nostoc punctiforme)"/>
    <property type="match status" value="1"/>
</dbReference>
<evidence type="ECO:0000256" key="2">
    <source>
        <dbReference type="ARBA" id="ARBA00022679"/>
    </source>
</evidence>
<evidence type="ECO:0000256" key="1">
    <source>
        <dbReference type="ARBA" id="ARBA00007824"/>
    </source>
</evidence>
<feature type="transmembrane region" description="Helical" evidence="6">
    <location>
        <begin position="20"/>
        <end position="38"/>
    </location>
</feature>
<comment type="similarity">
    <text evidence="1">Belongs to the H-rev107 family.</text>
</comment>
<evidence type="ECO:0000256" key="3">
    <source>
        <dbReference type="ARBA" id="ARBA00022801"/>
    </source>
</evidence>
<feature type="compositionally biased region" description="Basic and acidic residues" evidence="5">
    <location>
        <begin position="789"/>
        <end position="803"/>
    </location>
</feature>
<evidence type="ECO:0000256" key="6">
    <source>
        <dbReference type="SAM" id="Phobius"/>
    </source>
</evidence>
<feature type="region of interest" description="Disordered" evidence="5">
    <location>
        <begin position="775"/>
        <end position="803"/>
    </location>
</feature>
<keyword evidence="6" id="KW-1133">Transmembrane helix</keyword>
<dbReference type="GO" id="GO:0008970">
    <property type="term" value="F:phospholipase A1 activity"/>
    <property type="evidence" value="ECO:0000318"/>
    <property type="project" value="GO_Central"/>
</dbReference>
<dbReference type="AlphaFoldDB" id="A0A2A6C773"/>
<dbReference type="GO" id="GO:0005737">
    <property type="term" value="C:cytoplasm"/>
    <property type="evidence" value="ECO:0000318"/>
    <property type="project" value="GO_Central"/>
</dbReference>
<dbReference type="GO" id="GO:0016410">
    <property type="term" value="F:N-acyltransferase activity"/>
    <property type="evidence" value="ECO:0000318"/>
    <property type="project" value="GO_Central"/>
</dbReference>
<protein>
    <submittedName>
        <fullName evidence="7">LRAT domain-containing protein</fullName>
    </submittedName>
</protein>
<accession>A0A8R1YIS9</accession>
<keyword evidence="4" id="KW-0443">Lipid metabolism</keyword>
<feature type="transmembrane region" description="Helical" evidence="6">
    <location>
        <begin position="128"/>
        <end position="147"/>
    </location>
</feature>
<dbReference type="EnsemblMetazoa" id="PPA26542.1">
    <property type="protein sequence ID" value="PPA26542.1"/>
    <property type="gene ID" value="WBGene00116096"/>
</dbReference>
<reference evidence="7" key="2">
    <citation type="submission" date="2022-06" db="UniProtKB">
        <authorList>
            <consortium name="EnsemblMetazoa"/>
        </authorList>
    </citation>
    <scope>IDENTIFICATION</scope>
    <source>
        <strain evidence="7">PS312</strain>
    </source>
</reference>
<dbReference type="GO" id="GO:0070292">
    <property type="term" value="P:N-acylphosphatidylethanolamine metabolic process"/>
    <property type="evidence" value="ECO:0000318"/>
    <property type="project" value="GO_Central"/>
</dbReference>
<feature type="transmembrane region" description="Helical" evidence="6">
    <location>
        <begin position="50"/>
        <end position="79"/>
    </location>
</feature>
<dbReference type="Pfam" id="PF04970">
    <property type="entry name" value="LRAT"/>
    <property type="match status" value="1"/>
</dbReference>
<proteinExistence type="inferred from homology"/>
<keyword evidence="8" id="KW-1185">Reference proteome</keyword>
<sequence length="803" mass="90553">MDHEWCFVMNNQRPNLLSKMHEILNCVACVMLIIFISFNSVLRNAYKFDLLPVLLITVVHQFSYVCYASIPALACYFITKIVEENTADSYWLLSWASKYLSTAAALINLGISIFLIRKSQTGGFSFPIIMLMYEILHCIAEILKLSLQHVASYNNHDYAYTQAYFFVEENDEYANYVTAVFTLLGRERQRTRVREGMREKSSRHAFERIMADQLVSCYMNWKDLAEILKPGDLIEFSRGNSGSGGAVYQHWAVYMGIYKRVHQVIHYSNEDLSDGARPRWGNFIEVSGNVEVQWELLEKVACGCPCRKNNAWDAVGEAGYNLATNNCEHFANFCRYGKKRSGQVSSTATAVGVIGVVGGILVGAYAAGKAVAGALGYSSYVHRLERLHDSVGLPWSAGGGERRFITCTPNGILLLTYHDEDHSTYLLFFNTHTKCELNRLPLPNIQLDYMHAIDENTIVIVGRGRQPLHLRTCPRILTMILTSNNGFRTYHLDMLTVNPPESHRSRFPDFFITVGNGFVFALRDFEKMYHPTTTLDFYYVPFAGVCSAAATRQQSYNPVPVGSMPGPGTYARFVAIPYSNTSFAILKTTASDNNSIEIFDLQSKNHLRSIPVSQLPETLSFPTPIVQTLPFDGKHTALLQSVSGEKLRLDLENGIVEQWRSFIPTTSKKLNIQEHCINEMTLVEKDSIGYEDLSEEEEGYYDRPESSVVDEVYLMVGRTIVEGCLMGWFAKPLMDGNSAYSDQHCTVLRAPIQKVHTLATLAVDAVNRRLSKATRMQITKEANPGSNEEYERSSHTGDLVFRD</sequence>
<reference evidence="8" key="1">
    <citation type="journal article" date="2008" name="Nat. Genet.">
        <title>The Pristionchus pacificus genome provides a unique perspective on nematode lifestyle and parasitism.</title>
        <authorList>
            <person name="Dieterich C."/>
            <person name="Clifton S.W."/>
            <person name="Schuster L.N."/>
            <person name="Chinwalla A."/>
            <person name="Delehaunty K."/>
            <person name="Dinkelacker I."/>
            <person name="Fulton L."/>
            <person name="Fulton R."/>
            <person name="Godfrey J."/>
            <person name="Minx P."/>
            <person name="Mitreva M."/>
            <person name="Roeseler W."/>
            <person name="Tian H."/>
            <person name="Witte H."/>
            <person name="Yang S.P."/>
            <person name="Wilson R.K."/>
            <person name="Sommer R.J."/>
        </authorList>
    </citation>
    <scope>NUCLEOTIDE SEQUENCE [LARGE SCALE GENOMIC DNA]</scope>
    <source>
        <strain evidence="8">PS312</strain>
    </source>
</reference>
<keyword evidence="6" id="KW-0812">Transmembrane</keyword>
<dbReference type="PROSITE" id="PS51934">
    <property type="entry name" value="LRAT"/>
    <property type="match status" value="1"/>
</dbReference>
<dbReference type="InterPro" id="IPR007053">
    <property type="entry name" value="LRAT_dom"/>
</dbReference>
<evidence type="ECO:0000256" key="5">
    <source>
        <dbReference type="SAM" id="MobiDB-lite"/>
    </source>
</evidence>
<gene>
    <name evidence="7" type="primary">WBGene00116096</name>
</gene>
<dbReference type="GO" id="GO:0004623">
    <property type="term" value="F:phospholipase A2 activity"/>
    <property type="evidence" value="ECO:0000318"/>
    <property type="project" value="GO_Central"/>
</dbReference>
<organism evidence="7 8">
    <name type="scientific">Pristionchus pacificus</name>
    <name type="common">Parasitic nematode worm</name>
    <dbReference type="NCBI Taxonomy" id="54126"/>
    <lineage>
        <taxon>Eukaryota</taxon>
        <taxon>Metazoa</taxon>
        <taxon>Ecdysozoa</taxon>
        <taxon>Nematoda</taxon>
        <taxon>Chromadorea</taxon>
        <taxon>Rhabditida</taxon>
        <taxon>Rhabditina</taxon>
        <taxon>Diplogasteromorpha</taxon>
        <taxon>Diplogasteroidea</taxon>
        <taxon>Neodiplogasteridae</taxon>
        <taxon>Pristionchus</taxon>
    </lineage>
</organism>
<keyword evidence="2" id="KW-0808">Transferase</keyword>
<evidence type="ECO:0000256" key="4">
    <source>
        <dbReference type="ARBA" id="ARBA00023098"/>
    </source>
</evidence>
<dbReference type="InterPro" id="IPR051496">
    <property type="entry name" value="H-rev107_PLA/AT"/>
</dbReference>